<reference evidence="11" key="1">
    <citation type="submission" date="2022-03" db="EMBL/GenBank/DDBJ databases">
        <authorList>
            <person name="Martin C."/>
        </authorList>
    </citation>
    <scope>NUCLEOTIDE SEQUENCE</scope>
</reference>
<evidence type="ECO:0000256" key="8">
    <source>
        <dbReference type="ARBA" id="ARBA00031195"/>
    </source>
</evidence>
<dbReference type="GO" id="GO:0006631">
    <property type="term" value="P:fatty acid metabolic process"/>
    <property type="evidence" value="ECO:0007669"/>
    <property type="project" value="UniProtKB-KW"/>
</dbReference>
<sequence>MGANSSRKKMSSPTKLASSKHTATVIFLHGLGDTGHGWLEAFTQIAKPHIKYICPNAPTMPVSLNGGFEMPSWFDIKGLDPKSPEDEDGIKKAAKSLQDIISEEETKNNIKSDRIIVGGFSQGGAVALYSALTTDKPLAGILGLSTWLPLHKSFPQGCKGNKATPILQCHGKSDPVVPFTMGNMTADLLKSFTSNHELKSFNGLGHSSSPQEMQDVQVFIDKVLPHE</sequence>
<dbReference type="OrthoDB" id="2418081at2759"/>
<comment type="similarity">
    <text evidence="2">Belongs to the AB hydrolase superfamily. AB hydrolase 2 family.</text>
</comment>
<evidence type="ECO:0000313" key="11">
    <source>
        <dbReference type="EMBL" id="CAH1773992.1"/>
    </source>
</evidence>
<evidence type="ECO:0000256" key="9">
    <source>
        <dbReference type="ARBA" id="ARBA00047337"/>
    </source>
</evidence>
<evidence type="ECO:0000256" key="10">
    <source>
        <dbReference type="ARBA" id="ARBA00048656"/>
    </source>
</evidence>
<dbReference type="EMBL" id="CAIIXF020000001">
    <property type="protein sequence ID" value="CAH1773992.1"/>
    <property type="molecule type" value="Genomic_DNA"/>
</dbReference>
<dbReference type="InterPro" id="IPR050565">
    <property type="entry name" value="LYPA1-2/EST-like"/>
</dbReference>
<gene>
    <name evidence="11" type="ORF">OFUS_LOCUS1517</name>
</gene>
<comment type="subcellular location">
    <subcellularLocation>
        <location evidence="1">Cytoplasm</location>
    </subcellularLocation>
</comment>
<keyword evidence="4" id="KW-0963">Cytoplasm</keyword>
<protein>
    <recommendedName>
        <fullName evidence="3">palmitoyl-protein hydrolase</fullName>
        <ecNumber evidence="3">3.1.2.22</ecNumber>
    </recommendedName>
    <alternativeName>
        <fullName evidence="8">Palmitoyl-protein hydrolase</fullName>
    </alternativeName>
</protein>
<comment type="catalytic activity">
    <reaction evidence="9">
        <text>S-hexadecanoyl-L-cysteinyl-[protein] + H2O = L-cysteinyl-[protein] + hexadecanoate + H(+)</text>
        <dbReference type="Rhea" id="RHEA:19233"/>
        <dbReference type="Rhea" id="RHEA-COMP:10131"/>
        <dbReference type="Rhea" id="RHEA-COMP:11032"/>
        <dbReference type="ChEBI" id="CHEBI:7896"/>
        <dbReference type="ChEBI" id="CHEBI:15377"/>
        <dbReference type="ChEBI" id="CHEBI:15378"/>
        <dbReference type="ChEBI" id="CHEBI:29950"/>
        <dbReference type="ChEBI" id="CHEBI:74151"/>
        <dbReference type="EC" id="3.1.2.22"/>
    </reaction>
</comment>
<accession>A0A8J1U8I3</accession>
<dbReference type="Gene3D" id="3.40.50.1820">
    <property type="entry name" value="alpha/beta hydrolase"/>
    <property type="match status" value="1"/>
</dbReference>
<keyword evidence="7" id="KW-0443">Lipid metabolism</keyword>
<organism evidence="11 12">
    <name type="scientific">Owenia fusiformis</name>
    <name type="common">Polychaete worm</name>
    <dbReference type="NCBI Taxonomy" id="6347"/>
    <lineage>
        <taxon>Eukaryota</taxon>
        <taxon>Metazoa</taxon>
        <taxon>Spiralia</taxon>
        <taxon>Lophotrochozoa</taxon>
        <taxon>Annelida</taxon>
        <taxon>Polychaeta</taxon>
        <taxon>Sedentaria</taxon>
        <taxon>Canalipalpata</taxon>
        <taxon>Sabellida</taxon>
        <taxon>Oweniida</taxon>
        <taxon>Oweniidae</taxon>
        <taxon>Owenia</taxon>
    </lineage>
</organism>
<dbReference type="Pfam" id="PF02230">
    <property type="entry name" value="Abhydrolase_2"/>
    <property type="match status" value="1"/>
</dbReference>
<dbReference type="AlphaFoldDB" id="A0A8J1U8I3"/>
<dbReference type="SUPFAM" id="SSF53474">
    <property type="entry name" value="alpha/beta-Hydrolases"/>
    <property type="match status" value="1"/>
</dbReference>
<evidence type="ECO:0000256" key="3">
    <source>
        <dbReference type="ARBA" id="ARBA00012423"/>
    </source>
</evidence>
<name>A0A8J1U8I3_OWEFU</name>
<dbReference type="InterPro" id="IPR029058">
    <property type="entry name" value="AB_hydrolase_fold"/>
</dbReference>
<evidence type="ECO:0000256" key="2">
    <source>
        <dbReference type="ARBA" id="ARBA00006499"/>
    </source>
</evidence>
<evidence type="ECO:0000313" key="12">
    <source>
        <dbReference type="Proteomes" id="UP000749559"/>
    </source>
</evidence>
<evidence type="ECO:0000256" key="4">
    <source>
        <dbReference type="ARBA" id="ARBA00022490"/>
    </source>
</evidence>
<comment type="caution">
    <text evidence="11">The sequence shown here is derived from an EMBL/GenBank/DDBJ whole genome shotgun (WGS) entry which is preliminary data.</text>
</comment>
<keyword evidence="12" id="KW-1185">Reference proteome</keyword>
<dbReference type="PANTHER" id="PTHR10655">
    <property type="entry name" value="LYSOPHOSPHOLIPASE-RELATED"/>
    <property type="match status" value="1"/>
</dbReference>
<dbReference type="InterPro" id="IPR003140">
    <property type="entry name" value="PLipase/COase/thioEstase"/>
</dbReference>
<proteinExistence type="inferred from homology"/>
<keyword evidence="6" id="KW-0276">Fatty acid metabolism</keyword>
<dbReference type="GO" id="GO:0008474">
    <property type="term" value="F:palmitoyl-(protein) hydrolase activity"/>
    <property type="evidence" value="ECO:0007669"/>
    <property type="project" value="UniProtKB-EC"/>
</dbReference>
<evidence type="ECO:0000256" key="5">
    <source>
        <dbReference type="ARBA" id="ARBA00022801"/>
    </source>
</evidence>
<dbReference type="Proteomes" id="UP000749559">
    <property type="component" value="Unassembled WGS sequence"/>
</dbReference>
<evidence type="ECO:0000256" key="6">
    <source>
        <dbReference type="ARBA" id="ARBA00022832"/>
    </source>
</evidence>
<dbReference type="PANTHER" id="PTHR10655:SF68">
    <property type="entry name" value="PALMITOYL-PROTEIN HYDROLASE"/>
    <property type="match status" value="1"/>
</dbReference>
<dbReference type="FunFam" id="3.40.50.1820:FF:000010">
    <property type="entry name" value="Acyl-protein thioesterase 2"/>
    <property type="match status" value="1"/>
</dbReference>
<evidence type="ECO:0000256" key="1">
    <source>
        <dbReference type="ARBA" id="ARBA00004496"/>
    </source>
</evidence>
<dbReference type="EC" id="3.1.2.22" evidence="3"/>
<dbReference type="GO" id="GO:0005737">
    <property type="term" value="C:cytoplasm"/>
    <property type="evidence" value="ECO:0007669"/>
    <property type="project" value="UniProtKB-SubCell"/>
</dbReference>
<keyword evidence="5" id="KW-0378">Hydrolase</keyword>
<evidence type="ECO:0000256" key="7">
    <source>
        <dbReference type="ARBA" id="ARBA00023098"/>
    </source>
</evidence>
<dbReference type="GO" id="GO:0052689">
    <property type="term" value="F:carboxylic ester hydrolase activity"/>
    <property type="evidence" value="ECO:0007669"/>
    <property type="project" value="TreeGrafter"/>
</dbReference>
<comment type="catalytic activity">
    <reaction evidence="10">
        <text>1-hexadecanoyl-sn-glycero-3-phosphocholine + H2O = sn-glycerol 3-phosphocholine + hexadecanoate + H(+)</text>
        <dbReference type="Rhea" id="RHEA:40435"/>
        <dbReference type="ChEBI" id="CHEBI:7896"/>
        <dbReference type="ChEBI" id="CHEBI:15377"/>
        <dbReference type="ChEBI" id="CHEBI:15378"/>
        <dbReference type="ChEBI" id="CHEBI:16870"/>
        <dbReference type="ChEBI" id="CHEBI:72998"/>
    </reaction>
    <physiologicalReaction direction="left-to-right" evidence="10">
        <dbReference type="Rhea" id="RHEA:40436"/>
    </physiologicalReaction>
</comment>